<evidence type="ECO:0000313" key="7">
    <source>
        <dbReference type="EMBL" id="GGH12607.1"/>
    </source>
</evidence>
<proteinExistence type="inferred from homology"/>
<evidence type="ECO:0000256" key="1">
    <source>
        <dbReference type="ARBA" id="ARBA00004496"/>
    </source>
</evidence>
<dbReference type="RefSeq" id="WP_188516639.1">
    <property type="nucleotide sequence ID" value="NZ_BMES01000001.1"/>
</dbReference>
<reference evidence="7" key="1">
    <citation type="journal article" date="2014" name="Int. J. Syst. Evol. Microbiol.">
        <title>Complete genome sequence of Corynebacterium casei LMG S-19264T (=DSM 44701T), isolated from a smear-ripened cheese.</title>
        <authorList>
            <consortium name="US DOE Joint Genome Institute (JGI-PGF)"/>
            <person name="Walter F."/>
            <person name="Albersmeier A."/>
            <person name="Kalinowski J."/>
            <person name="Ruckert C."/>
        </authorList>
    </citation>
    <scope>NUCLEOTIDE SEQUENCE</scope>
    <source>
        <strain evidence="7">CGMCC 1.12214</strain>
    </source>
</reference>
<keyword evidence="5" id="KW-0184">Conjugation</keyword>
<dbReference type="InterPro" id="IPR008876">
    <property type="entry name" value="TraY"/>
</dbReference>
<evidence type="ECO:0000256" key="6">
    <source>
        <dbReference type="ARBA" id="ARBA00023125"/>
    </source>
</evidence>
<dbReference type="InterPro" id="IPR010985">
    <property type="entry name" value="Ribbon_hlx_hlx"/>
</dbReference>
<sequence>MGRPKKSDEEAKRAPLGFRTTRELRAKLEEAADASGRSLAQEMEIRLERSFDFVQIVDRAIKTTIAATSAMVEEKRLSAVGGSHNAQLGELIAYIAFLVEAEREKRWTEDQDTRHAVESRLLSMIPRLLRNPVMGEKEPSGPLLSDLAKTAEAVAKGLRAKAE</sequence>
<protein>
    <recommendedName>
        <fullName evidence="3">Relaxosome protein TraY</fullName>
    </recommendedName>
</protein>
<evidence type="ECO:0000313" key="8">
    <source>
        <dbReference type="Proteomes" id="UP000603912"/>
    </source>
</evidence>
<evidence type="ECO:0000256" key="5">
    <source>
        <dbReference type="ARBA" id="ARBA00022971"/>
    </source>
</evidence>
<evidence type="ECO:0000256" key="4">
    <source>
        <dbReference type="ARBA" id="ARBA00022490"/>
    </source>
</evidence>
<name>A0A917I4Y0_9HYPH</name>
<keyword evidence="8" id="KW-1185">Reference proteome</keyword>
<organism evidence="7 8">
    <name type="scientific">Alsobacter metallidurans</name>
    <dbReference type="NCBI Taxonomy" id="340221"/>
    <lineage>
        <taxon>Bacteria</taxon>
        <taxon>Pseudomonadati</taxon>
        <taxon>Pseudomonadota</taxon>
        <taxon>Alphaproteobacteria</taxon>
        <taxon>Hyphomicrobiales</taxon>
        <taxon>Alsobacteraceae</taxon>
        <taxon>Alsobacter</taxon>
    </lineage>
</organism>
<dbReference type="Proteomes" id="UP000603912">
    <property type="component" value="Unassembled WGS sequence"/>
</dbReference>
<comment type="similarity">
    <text evidence="2">Belongs to the TraY family.</text>
</comment>
<dbReference type="GO" id="GO:0006355">
    <property type="term" value="P:regulation of DNA-templated transcription"/>
    <property type="evidence" value="ECO:0007669"/>
    <property type="project" value="InterPro"/>
</dbReference>
<dbReference type="InterPro" id="IPR013321">
    <property type="entry name" value="Arc_rbn_hlx_hlx"/>
</dbReference>
<dbReference type="Gene3D" id="1.10.1220.10">
    <property type="entry name" value="Met repressor-like"/>
    <property type="match status" value="1"/>
</dbReference>
<accession>A0A917I4Y0</accession>
<dbReference type="SUPFAM" id="SSF47598">
    <property type="entry name" value="Ribbon-helix-helix"/>
    <property type="match status" value="1"/>
</dbReference>
<dbReference type="AlphaFoldDB" id="A0A917I4Y0"/>
<comment type="caution">
    <text evidence="7">The sequence shown here is derived from an EMBL/GenBank/DDBJ whole genome shotgun (WGS) entry which is preliminary data.</text>
</comment>
<keyword evidence="6" id="KW-0238">DNA-binding</keyword>
<evidence type="ECO:0000256" key="2">
    <source>
        <dbReference type="ARBA" id="ARBA00007183"/>
    </source>
</evidence>
<dbReference type="Pfam" id="PF05509">
    <property type="entry name" value="TraY"/>
    <property type="match status" value="1"/>
</dbReference>
<gene>
    <name evidence="7" type="ORF">GCM10007036_10590</name>
</gene>
<keyword evidence="4" id="KW-0963">Cytoplasm</keyword>
<evidence type="ECO:0000256" key="3">
    <source>
        <dbReference type="ARBA" id="ARBA00020541"/>
    </source>
</evidence>
<comment type="subcellular location">
    <subcellularLocation>
        <location evidence="1">Cytoplasm</location>
    </subcellularLocation>
</comment>
<dbReference type="GO" id="GO:0005737">
    <property type="term" value="C:cytoplasm"/>
    <property type="evidence" value="ECO:0007669"/>
    <property type="project" value="UniProtKB-SubCell"/>
</dbReference>
<dbReference type="EMBL" id="BMES01000001">
    <property type="protein sequence ID" value="GGH12607.1"/>
    <property type="molecule type" value="Genomic_DNA"/>
</dbReference>
<reference evidence="7" key="2">
    <citation type="submission" date="2020-09" db="EMBL/GenBank/DDBJ databases">
        <authorList>
            <person name="Sun Q."/>
            <person name="Zhou Y."/>
        </authorList>
    </citation>
    <scope>NUCLEOTIDE SEQUENCE</scope>
    <source>
        <strain evidence="7">CGMCC 1.12214</strain>
    </source>
</reference>
<dbReference type="GO" id="GO:0003677">
    <property type="term" value="F:DNA binding"/>
    <property type="evidence" value="ECO:0007669"/>
    <property type="project" value="UniProtKB-KW"/>
</dbReference>